<keyword evidence="2" id="KW-0479">Metal-binding</keyword>
<dbReference type="Gene3D" id="3.40.50.1000">
    <property type="entry name" value="HAD superfamily/HAD-like"/>
    <property type="match status" value="1"/>
</dbReference>
<sequence length="221" mass="23911">MKKHPAILLDLDDTLYEEADYVRSGYRHLGEVFATEAGVPAAAITGFLTGRFEAQGREGAFDALLLEFPVLALKVTVADLVDAYRKHQPTISFYPGAREMLGRLKGRYPVAIVTDGLPLMQRNKVQALGLEQLVDAIVYCWEEDAPKPDPAAYLKALALLGGSAESALIVGDNPAHDELAAKALGCRFVRVLTGRFMDVPSAAVAIADVTRLTAMLEHEAC</sequence>
<name>A0AAE9XQ63_9PROT</name>
<dbReference type="PANTHER" id="PTHR46470">
    <property type="entry name" value="N-ACYLNEURAMINATE-9-PHOSPHATASE"/>
    <property type="match status" value="1"/>
</dbReference>
<evidence type="ECO:0000313" key="5">
    <source>
        <dbReference type="EMBL" id="WCL53061.1"/>
    </source>
</evidence>
<dbReference type="KEGG" id="gso:PH603_10970"/>
<dbReference type="GO" id="GO:0016791">
    <property type="term" value="F:phosphatase activity"/>
    <property type="evidence" value="ECO:0007669"/>
    <property type="project" value="TreeGrafter"/>
</dbReference>
<evidence type="ECO:0000256" key="3">
    <source>
        <dbReference type="ARBA" id="ARBA00022801"/>
    </source>
</evidence>
<dbReference type="GO" id="GO:0044281">
    <property type="term" value="P:small molecule metabolic process"/>
    <property type="evidence" value="ECO:0007669"/>
    <property type="project" value="UniProtKB-ARBA"/>
</dbReference>
<dbReference type="InterPro" id="IPR036412">
    <property type="entry name" value="HAD-like_sf"/>
</dbReference>
<dbReference type="InterPro" id="IPR051400">
    <property type="entry name" value="HAD-like_hydrolase"/>
</dbReference>
<dbReference type="RefSeq" id="WP_289502573.1">
    <property type="nucleotide sequence ID" value="NZ_CP116805.1"/>
</dbReference>
<dbReference type="Pfam" id="PF00702">
    <property type="entry name" value="Hydrolase"/>
    <property type="match status" value="1"/>
</dbReference>
<gene>
    <name evidence="5" type="ORF">PH603_10970</name>
</gene>
<keyword evidence="3 5" id="KW-0378">Hydrolase</keyword>
<dbReference type="InterPro" id="IPR006439">
    <property type="entry name" value="HAD-SF_hydro_IA"/>
</dbReference>
<proteinExistence type="predicted"/>
<protein>
    <submittedName>
        <fullName evidence="5">HAD family hydrolase</fullName>
    </submittedName>
</protein>
<evidence type="ECO:0000256" key="2">
    <source>
        <dbReference type="ARBA" id="ARBA00022723"/>
    </source>
</evidence>
<evidence type="ECO:0000313" key="6">
    <source>
        <dbReference type="Proteomes" id="UP001217500"/>
    </source>
</evidence>
<dbReference type="SFLD" id="SFLDS00003">
    <property type="entry name" value="Haloacid_Dehalogenase"/>
    <property type="match status" value="1"/>
</dbReference>
<dbReference type="EMBL" id="CP116805">
    <property type="protein sequence ID" value="WCL53061.1"/>
    <property type="molecule type" value="Genomic_DNA"/>
</dbReference>
<evidence type="ECO:0000256" key="4">
    <source>
        <dbReference type="ARBA" id="ARBA00022842"/>
    </source>
</evidence>
<reference evidence="5" key="1">
    <citation type="submission" date="2023-01" db="EMBL/GenBank/DDBJ databases">
        <title>The genome sequence of Kordiimonadaceae bacterium 6D33.</title>
        <authorList>
            <person name="Liu Y."/>
        </authorList>
    </citation>
    <scope>NUCLEOTIDE SEQUENCE</scope>
    <source>
        <strain evidence="5">6D33</strain>
    </source>
</reference>
<dbReference type="NCBIfam" id="TIGR01549">
    <property type="entry name" value="HAD-SF-IA-v1"/>
    <property type="match status" value="1"/>
</dbReference>
<dbReference type="SFLD" id="SFLDG01129">
    <property type="entry name" value="C1.5:_HAD__Beta-PGM__Phosphata"/>
    <property type="match status" value="1"/>
</dbReference>
<dbReference type="NCBIfam" id="TIGR01509">
    <property type="entry name" value="HAD-SF-IA-v3"/>
    <property type="match status" value="1"/>
</dbReference>
<dbReference type="Gene3D" id="1.10.150.520">
    <property type="match status" value="1"/>
</dbReference>
<dbReference type="GO" id="GO:0046872">
    <property type="term" value="F:metal ion binding"/>
    <property type="evidence" value="ECO:0007669"/>
    <property type="project" value="UniProtKB-KW"/>
</dbReference>
<comment type="cofactor">
    <cofactor evidence="1">
        <name>Mg(2+)</name>
        <dbReference type="ChEBI" id="CHEBI:18420"/>
    </cofactor>
</comment>
<dbReference type="SUPFAM" id="SSF56784">
    <property type="entry name" value="HAD-like"/>
    <property type="match status" value="1"/>
</dbReference>
<dbReference type="InterPro" id="IPR023214">
    <property type="entry name" value="HAD_sf"/>
</dbReference>
<evidence type="ECO:0000256" key="1">
    <source>
        <dbReference type="ARBA" id="ARBA00001946"/>
    </source>
</evidence>
<dbReference type="PANTHER" id="PTHR46470:SF2">
    <property type="entry name" value="GLYCERALDEHYDE 3-PHOSPHATE PHOSPHATASE"/>
    <property type="match status" value="1"/>
</dbReference>
<accession>A0AAE9XQ63</accession>
<keyword evidence="4" id="KW-0460">Magnesium</keyword>
<dbReference type="AlphaFoldDB" id="A0AAE9XQ63"/>
<keyword evidence="6" id="KW-1185">Reference proteome</keyword>
<dbReference type="Proteomes" id="UP001217500">
    <property type="component" value="Chromosome"/>
</dbReference>
<organism evidence="5 6">
    <name type="scientific">Gimibacter soli</name>
    <dbReference type="NCBI Taxonomy" id="3024400"/>
    <lineage>
        <taxon>Bacteria</taxon>
        <taxon>Pseudomonadati</taxon>
        <taxon>Pseudomonadota</taxon>
        <taxon>Alphaproteobacteria</taxon>
        <taxon>Kordiimonadales</taxon>
        <taxon>Temperatibacteraceae</taxon>
        <taxon>Gimibacter</taxon>
    </lineage>
</organism>